<dbReference type="Pfam" id="PF01398">
    <property type="entry name" value="JAB"/>
    <property type="match status" value="1"/>
</dbReference>
<dbReference type="InterPro" id="IPR040749">
    <property type="entry name" value="BRCC36_C"/>
</dbReference>
<dbReference type="InterPro" id="IPR037518">
    <property type="entry name" value="MPN"/>
</dbReference>
<feature type="domain" description="MPN" evidence="1">
    <location>
        <begin position="12"/>
        <end position="151"/>
    </location>
</feature>
<gene>
    <name evidence="2" type="ORF">ILUMI_25533</name>
</gene>
<sequence>MSERNMPYLRNVNLASDVFAACLQHAFSTEKEEVMGLLIGEVDEENLTSNITACIILHRSDKQPDRVEISPEQLYEASQYAENLEKKLNRPMRVLGWYHSHPHITVWPSHVDVGTQAMYQNMDPLFVGLIFSVFASDSGGSVVNKVEVTCFQALMVKGTPLLRHEVPLTIKPSALEPYNLEAVTDLPLILTQEVQTHCKETTKNAEDDFAKLHNNALKTLELSHIVSKITKLMTEDFLEARLKATEARINELKLLKQQLLSGNM</sequence>
<dbReference type="AlphaFoldDB" id="A0A8K0C789"/>
<reference evidence="2" key="1">
    <citation type="submission" date="2019-08" db="EMBL/GenBank/DDBJ databases">
        <title>The genome of the North American firefly Photinus pyralis.</title>
        <authorList>
            <consortium name="Photinus pyralis genome working group"/>
            <person name="Fallon T.R."/>
            <person name="Sander Lower S.E."/>
            <person name="Weng J.-K."/>
        </authorList>
    </citation>
    <scope>NUCLEOTIDE SEQUENCE</scope>
    <source>
        <strain evidence="2">TRF0915ILg1</strain>
        <tissue evidence="2">Whole body</tissue>
    </source>
</reference>
<dbReference type="PANTHER" id="PTHR10410">
    <property type="entry name" value="EUKARYOTIC TRANSLATION INITIATION FACTOR 3 -RELATED"/>
    <property type="match status" value="1"/>
</dbReference>
<dbReference type="InterPro" id="IPR000555">
    <property type="entry name" value="JAMM/MPN+_dom"/>
</dbReference>
<dbReference type="SUPFAM" id="SSF102712">
    <property type="entry name" value="JAB1/MPN domain"/>
    <property type="match status" value="1"/>
</dbReference>
<evidence type="ECO:0000313" key="2">
    <source>
        <dbReference type="EMBL" id="KAF2880639.1"/>
    </source>
</evidence>
<accession>A0A8K0C789</accession>
<dbReference type="PROSITE" id="PS50249">
    <property type="entry name" value="MPN"/>
    <property type="match status" value="1"/>
</dbReference>
<organism evidence="2 3">
    <name type="scientific">Ignelater luminosus</name>
    <name type="common">Cucubano</name>
    <name type="synonym">Pyrophorus luminosus</name>
    <dbReference type="NCBI Taxonomy" id="2038154"/>
    <lineage>
        <taxon>Eukaryota</taxon>
        <taxon>Metazoa</taxon>
        <taxon>Ecdysozoa</taxon>
        <taxon>Arthropoda</taxon>
        <taxon>Hexapoda</taxon>
        <taxon>Insecta</taxon>
        <taxon>Pterygota</taxon>
        <taxon>Neoptera</taxon>
        <taxon>Endopterygota</taxon>
        <taxon>Coleoptera</taxon>
        <taxon>Polyphaga</taxon>
        <taxon>Elateriformia</taxon>
        <taxon>Elateroidea</taxon>
        <taxon>Elateridae</taxon>
        <taxon>Agrypninae</taxon>
        <taxon>Pyrophorini</taxon>
        <taxon>Ignelater</taxon>
    </lineage>
</organism>
<name>A0A8K0C789_IGNLU</name>
<evidence type="ECO:0000313" key="3">
    <source>
        <dbReference type="Proteomes" id="UP000801492"/>
    </source>
</evidence>
<dbReference type="SMART" id="SM00232">
    <property type="entry name" value="JAB_MPN"/>
    <property type="match status" value="1"/>
</dbReference>
<keyword evidence="3" id="KW-1185">Reference proteome</keyword>
<evidence type="ECO:0000259" key="1">
    <source>
        <dbReference type="PROSITE" id="PS50249"/>
    </source>
</evidence>
<protein>
    <recommendedName>
        <fullName evidence="1">MPN domain-containing protein</fullName>
    </recommendedName>
</protein>
<dbReference type="Gene3D" id="3.40.140.10">
    <property type="entry name" value="Cytidine Deaminase, domain 2"/>
    <property type="match status" value="1"/>
</dbReference>
<comment type="caution">
    <text evidence="2">The sequence shown here is derived from an EMBL/GenBank/DDBJ whole genome shotgun (WGS) entry which is preliminary data.</text>
</comment>
<dbReference type="GO" id="GO:0008237">
    <property type="term" value="F:metallopeptidase activity"/>
    <property type="evidence" value="ECO:0007669"/>
    <property type="project" value="InterPro"/>
</dbReference>
<dbReference type="EMBL" id="VTPC01090934">
    <property type="protein sequence ID" value="KAF2880639.1"/>
    <property type="molecule type" value="Genomic_DNA"/>
</dbReference>
<dbReference type="Proteomes" id="UP000801492">
    <property type="component" value="Unassembled WGS sequence"/>
</dbReference>
<proteinExistence type="predicted"/>
<dbReference type="OrthoDB" id="446074at2759"/>
<dbReference type="InterPro" id="IPR050242">
    <property type="entry name" value="JAMM_MPN+_peptidase_M67A"/>
</dbReference>
<dbReference type="Pfam" id="PF18110">
    <property type="entry name" value="BRCC36_C"/>
    <property type="match status" value="1"/>
</dbReference>